<dbReference type="EMBL" id="CABGGW010000045">
    <property type="protein sequence ID" value="VUS83581.1"/>
    <property type="molecule type" value="Genomic_DNA"/>
</dbReference>
<protein>
    <submittedName>
        <fullName evidence="1">Uncharacterized protein</fullName>
    </submittedName>
</protein>
<dbReference type="AlphaFoldDB" id="A0A564LQK8"/>
<dbReference type="Proteomes" id="UP000317374">
    <property type="component" value="Unassembled WGS sequence"/>
</dbReference>
<gene>
    <name evidence="1" type="ORF">SB6422_02459</name>
</gene>
<organism evidence="1 2">
    <name type="scientific">Klebsiella huaxiensis</name>
    <dbReference type="NCBI Taxonomy" id="2153354"/>
    <lineage>
        <taxon>Bacteria</taxon>
        <taxon>Pseudomonadati</taxon>
        <taxon>Pseudomonadota</taxon>
        <taxon>Gammaproteobacteria</taxon>
        <taxon>Enterobacterales</taxon>
        <taxon>Enterobacteriaceae</taxon>
        <taxon>Klebsiella/Raoultella group</taxon>
        <taxon>Klebsiella</taxon>
    </lineage>
</organism>
<name>A0A564LQK8_9ENTR</name>
<sequence length="81" mass="9264">MGDTFHHAAIAHEGVSEVVNNVVARTVELRRQRFLRNRHTHRIGNTLTQRTGSGFNTRGVTHFRVTRRFGMQLAEALQIVQ</sequence>
<evidence type="ECO:0000313" key="1">
    <source>
        <dbReference type="EMBL" id="VUS83581.1"/>
    </source>
</evidence>
<accession>A0A564LQK8</accession>
<proteinExistence type="predicted"/>
<reference evidence="1 2" key="1">
    <citation type="submission" date="2019-07" db="EMBL/GenBank/DDBJ databases">
        <authorList>
            <person name="Brisse S."/>
            <person name="Rodrigues C."/>
            <person name="Thorpe H."/>
        </authorList>
    </citation>
    <scope>NUCLEOTIDE SEQUENCE [LARGE SCALE GENOMIC DNA]</scope>
    <source>
        <strain evidence="1">SB6422</strain>
    </source>
</reference>
<evidence type="ECO:0000313" key="2">
    <source>
        <dbReference type="Proteomes" id="UP000317374"/>
    </source>
</evidence>